<keyword evidence="3" id="KW-0741">SOS mutagenesis</keyword>
<dbReference type="GO" id="GO:0006281">
    <property type="term" value="P:DNA repair"/>
    <property type="evidence" value="ECO:0007669"/>
    <property type="project" value="UniProtKB-KW"/>
</dbReference>
<dbReference type="InterPro" id="IPR001126">
    <property type="entry name" value="UmuC"/>
</dbReference>
<dbReference type="PANTHER" id="PTHR11076">
    <property type="entry name" value="DNA REPAIR POLYMERASE UMUC / TRANSFERASE FAMILY MEMBER"/>
    <property type="match status" value="1"/>
</dbReference>
<dbReference type="GO" id="GO:0005829">
    <property type="term" value="C:cytosol"/>
    <property type="evidence" value="ECO:0007669"/>
    <property type="project" value="TreeGrafter"/>
</dbReference>
<dbReference type="Pfam" id="PF13438">
    <property type="entry name" value="DUF4113"/>
    <property type="match status" value="1"/>
</dbReference>
<dbReference type="GO" id="GO:0009432">
    <property type="term" value="P:SOS response"/>
    <property type="evidence" value="ECO:0007669"/>
    <property type="project" value="UniProtKB-KW"/>
</dbReference>
<evidence type="ECO:0000256" key="3">
    <source>
        <dbReference type="ARBA" id="ARBA00023199"/>
    </source>
</evidence>
<dbReference type="Pfam" id="PF11799">
    <property type="entry name" value="IMS_C"/>
    <property type="match status" value="1"/>
</dbReference>
<organism evidence="7 8">
    <name type="scientific">Chitinophaga ginsengisegetis</name>
    <dbReference type="NCBI Taxonomy" id="393003"/>
    <lineage>
        <taxon>Bacteria</taxon>
        <taxon>Pseudomonadati</taxon>
        <taxon>Bacteroidota</taxon>
        <taxon>Chitinophagia</taxon>
        <taxon>Chitinophagales</taxon>
        <taxon>Chitinophagaceae</taxon>
        <taxon>Chitinophaga</taxon>
    </lineage>
</organism>
<dbReference type="PANTHER" id="PTHR11076:SF34">
    <property type="entry name" value="PROTEIN UMUC"/>
    <property type="match status" value="1"/>
</dbReference>
<dbReference type="Proteomes" id="UP000190166">
    <property type="component" value="Unassembled WGS sequence"/>
</dbReference>
<proteinExistence type="inferred from homology"/>
<accession>A0A1T5PCT5</accession>
<dbReference type="Gene3D" id="1.10.150.20">
    <property type="entry name" value="5' to 3' exonuclease, C-terminal subdomain"/>
    <property type="match status" value="1"/>
</dbReference>
<dbReference type="InterPro" id="IPR043128">
    <property type="entry name" value="Rev_trsase/Diguanyl_cyclase"/>
</dbReference>
<dbReference type="Pfam" id="PF00817">
    <property type="entry name" value="IMS"/>
    <property type="match status" value="1"/>
</dbReference>
<feature type="domain" description="UmuC" evidence="6">
    <location>
        <begin position="2"/>
        <end position="185"/>
    </location>
</feature>
<dbReference type="PROSITE" id="PS50173">
    <property type="entry name" value="UMUC"/>
    <property type="match status" value="1"/>
</dbReference>
<dbReference type="EMBL" id="FUZZ01000006">
    <property type="protein sequence ID" value="SKD10089.1"/>
    <property type="molecule type" value="Genomic_DNA"/>
</dbReference>
<protein>
    <submittedName>
        <fullName evidence="7">DNA polymerase V</fullName>
    </submittedName>
</protein>
<dbReference type="InterPro" id="IPR025188">
    <property type="entry name" value="DUF4113"/>
</dbReference>
<dbReference type="AlphaFoldDB" id="A0A1T5PCT5"/>
<evidence type="ECO:0000313" key="8">
    <source>
        <dbReference type="Proteomes" id="UP000190166"/>
    </source>
</evidence>
<dbReference type="STRING" id="393003.SAMN05660461_5989"/>
<keyword evidence="8" id="KW-1185">Reference proteome</keyword>
<dbReference type="CDD" id="cd01700">
    <property type="entry name" value="PolY_Pol_V_umuC"/>
    <property type="match status" value="1"/>
</dbReference>
<dbReference type="Gene3D" id="3.30.70.270">
    <property type="match status" value="1"/>
</dbReference>
<dbReference type="GO" id="GO:0042276">
    <property type="term" value="P:error-prone translesion synthesis"/>
    <property type="evidence" value="ECO:0007669"/>
    <property type="project" value="TreeGrafter"/>
</dbReference>
<dbReference type="SUPFAM" id="SSF56672">
    <property type="entry name" value="DNA/RNA polymerases"/>
    <property type="match status" value="1"/>
</dbReference>
<sequence>MIALVDCNNFYASCERLFQPALRGKPIVVLSNNDGCVIARNDEAKAIGIKMGAPAFLMQDQISRHGVFVFSSNYTLYGSLSNRVMAVLQANCEKTEQYSIDEAFLYLGDLKHIDLEKYAGELRSKVNDVGIPVTIGIATSKTLAKMANRFAKKTKKDIGVHILDSSDKVNEVLRFTEVADIWGVGKQYAAVLKAHGFNTAYELSLAPQEWIRKEMSVVGQRLWNELHGMSCIEMEEEPPAKKNICVARSFGQLLSEKEDVREALANYAAIAASKLRQQNSCVTVLQVFLQTNVFREQDRQYYRSATVQLPVASNSTKEILHYSGIGLDRIWQNGYNFKKVGILLLDLIPADQVQYGMFDKIDRPKDNRLSKAMDSINRHWGGKELVKFAVQGYDRKWRLRQERLSPCYTTKISDILTIKI</sequence>
<keyword evidence="2" id="KW-0227">DNA damage</keyword>
<evidence type="ECO:0000259" key="6">
    <source>
        <dbReference type="PROSITE" id="PS50173"/>
    </source>
</evidence>
<evidence type="ECO:0000256" key="5">
    <source>
        <dbReference type="ARBA" id="ARBA00023236"/>
    </source>
</evidence>
<evidence type="ECO:0000256" key="2">
    <source>
        <dbReference type="ARBA" id="ARBA00022763"/>
    </source>
</evidence>
<dbReference type="Gene3D" id="3.40.1170.60">
    <property type="match status" value="1"/>
</dbReference>
<dbReference type="InterPro" id="IPR043502">
    <property type="entry name" value="DNA/RNA_pol_sf"/>
</dbReference>
<dbReference type="InterPro" id="IPR017961">
    <property type="entry name" value="DNA_pol_Y-fam_little_finger"/>
</dbReference>
<keyword evidence="4" id="KW-0234">DNA repair</keyword>
<evidence type="ECO:0000256" key="1">
    <source>
        <dbReference type="ARBA" id="ARBA00010945"/>
    </source>
</evidence>
<keyword evidence="5" id="KW-0742">SOS response</keyword>
<evidence type="ECO:0000313" key="7">
    <source>
        <dbReference type="EMBL" id="SKD10089.1"/>
    </source>
</evidence>
<dbReference type="InterPro" id="IPR050116">
    <property type="entry name" value="DNA_polymerase-Y"/>
</dbReference>
<dbReference type="RefSeq" id="WP_079473250.1">
    <property type="nucleotide sequence ID" value="NZ_FUZZ01000006.1"/>
</dbReference>
<comment type="similarity">
    <text evidence="1">Belongs to the DNA polymerase type-Y family.</text>
</comment>
<evidence type="ECO:0000256" key="4">
    <source>
        <dbReference type="ARBA" id="ARBA00023204"/>
    </source>
</evidence>
<name>A0A1T5PCT5_9BACT</name>
<dbReference type="GO" id="GO:0003684">
    <property type="term" value="F:damaged DNA binding"/>
    <property type="evidence" value="ECO:0007669"/>
    <property type="project" value="InterPro"/>
</dbReference>
<gene>
    <name evidence="7" type="ORF">SAMN05660461_5989</name>
</gene>
<reference evidence="7 8" key="1">
    <citation type="submission" date="2017-02" db="EMBL/GenBank/DDBJ databases">
        <authorList>
            <person name="Peterson S.W."/>
        </authorList>
    </citation>
    <scope>NUCLEOTIDE SEQUENCE [LARGE SCALE GENOMIC DNA]</scope>
    <source>
        <strain evidence="7 8">DSM 18108</strain>
    </source>
</reference>
<dbReference type="GO" id="GO:0003887">
    <property type="term" value="F:DNA-directed DNA polymerase activity"/>
    <property type="evidence" value="ECO:0007669"/>
    <property type="project" value="TreeGrafter"/>
</dbReference>